<dbReference type="EMBL" id="JBHULV010000046">
    <property type="protein sequence ID" value="MFD2732701.1"/>
    <property type="molecule type" value="Genomic_DNA"/>
</dbReference>
<organism evidence="2 3">
    <name type="scientific">Pedobacter alpinus</name>
    <dbReference type="NCBI Taxonomy" id="1590643"/>
    <lineage>
        <taxon>Bacteria</taxon>
        <taxon>Pseudomonadati</taxon>
        <taxon>Bacteroidota</taxon>
        <taxon>Sphingobacteriia</taxon>
        <taxon>Sphingobacteriales</taxon>
        <taxon>Sphingobacteriaceae</taxon>
        <taxon>Pedobacter</taxon>
    </lineage>
</organism>
<dbReference type="PROSITE" id="PS51257">
    <property type="entry name" value="PROKAR_LIPOPROTEIN"/>
    <property type="match status" value="1"/>
</dbReference>
<dbReference type="Proteomes" id="UP001597546">
    <property type="component" value="Unassembled WGS sequence"/>
</dbReference>
<proteinExistence type="predicted"/>
<accession>A0ABW5TTU5</accession>
<dbReference type="RefSeq" id="WP_379040357.1">
    <property type="nucleotide sequence ID" value="NZ_JBHSKW010000003.1"/>
</dbReference>
<keyword evidence="3" id="KW-1185">Reference proteome</keyword>
<protein>
    <recommendedName>
        <fullName evidence="4">MetA-pathway of phenol degradation</fullName>
    </recommendedName>
</protein>
<feature type="signal peptide" evidence="1">
    <location>
        <begin position="1"/>
        <end position="18"/>
    </location>
</feature>
<evidence type="ECO:0000313" key="3">
    <source>
        <dbReference type="Proteomes" id="UP001597546"/>
    </source>
</evidence>
<reference evidence="3" key="1">
    <citation type="journal article" date="2019" name="Int. J. Syst. Evol. Microbiol.">
        <title>The Global Catalogue of Microorganisms (GCM) 10K type strain sequencing project: providing services to taxonomists for standard genome sequencing and annotation.</title>
        <authorList>
            <consortium name="The Broad Institute Genomics Platform"/>
            <consortium name="The Broad Institute Genome Sequencing Center for Infectious Disease"/>
            <person name="Wu L."/>
            <person name="Ma J."/>
        </authorList>
    </citation>
    <scope>NUCLEOTIDE SEQUENCE [LARGE SCALE GENOMIC DNA]</scope>
    <source>
        <strain evidence="3">KCTC 42456</strain>
    </source>
</reference>
<keyword evidence="1" id="KW-0732">Signal</keyword>
<evidence type="ECO:0000256" key="1">
    <source>
        <dbReference type="SAM" id="SignalP"/>
    </source>
</evidence>
<evidence type="ECO:0008006" key="4">
    <source>
        <dbReference type="Google" id="ProtNLM"/>
    </source>
</evidence>
<sequence>MKIKLVILLTIITSSTFACDICGCFMGITPYDNQSNFGVYYRYRSYNGYTGQKQQFFPSNSSFLPTKNQTTFSQGQHNGLNSDYEIYRTTEARGKYFIQKRWEINAIIPYLNNSERYNNQTSTISGLGDINVYSGYHLIRKLDRKINQRLITGLGIKMPTANHTIKSDAGITYSTPFQPGTGSTDAFIYANYILGYKTWGFSINSSYKINGENKEQESIANSTTNFLSVFKKIEINKNVKIIPSLQAAYEYSKGEMYKGNLTGEHETNNLLTGVGLDIFVKNIAFNTSLQTNTWSAVTDHPRSSGRLVLGITYNINQLYYAIK</sequence>
<evidence type="ECO:0000313" key="2">
    <source>
        <dbReference type="EMBL" id="MFD2732701.1"/>
    </source>
</evidence>
<gene>
    <name evidence="2" type="ORF">ACFSSE_13415</name>
</gene>
<comment type="caution">
    <text evidence="2">The sequence shown here is derived from an EMBL/GenBank/DDBJ whole genome shotgun (WGS) entry which is preliminary data.</text>
</comment>
<name>A0ABW5TTU5_9SPHI</name>
<feature type="chain" id="PRO_5046598098" description="MetA-pathway of phenol degradation" evidence="1">
    <location>
        <begin position="19"/>
        <end position="323"/>
    </location>
</feature>